<proteinExistence type="predicted"/>
<protein>
    <submittedName>
        <fullName evidence="1">Uncharacterized protein</fullName>
    </submittedName>
</protein>
<dbReference type="EMBL" id="FNTV01000001">
    <property type="protein sequence ID" value="SEE66266.1"/>
    <property type="molecule type" value="Genomic_DNA"/>
</dbReference>
<evidence type="ECO:0000313" key="2">
    <source>
        <dbReference type="Proteomes" id="UP000182725"/>
    </source>
</evidence>
<accession>A0A1H5KN50</accession>
<dbReference type="Proteomes" id="UP000182725">
    <property type="component" value="Unassembled WGS sequence"/>
</dbReference>
<name>A0A1H5KN50_9MICC</name>
<dbReference type="Gene3D" id="3.40.960.10">
    <property type="entry name" value="VSR Endonuclease"/>
    <property type="match status" value="1"/>
</dbReference>
<dbReference type="AlphaFoldDB" id="A0A1H5KN50"/>
<sequence>MSIAQVPFTLDSALRRGVSRGRTRAGDLSTPSRGIRIPTKAEIAFLDSCRTLTEVTPNGVISHLTAARIHGLYLPHRFREQQLFDLAKPAGDARPRRKQVHGRELALARDDIVVYAGIPVTTMRRTLLDLAPLLTIDELVDVADQLVCEHHRSFGPPVYPLVPLDALNAYIAGHPGHRGMRKLLKAMELVRVGSDSPPETKLRLMIGRWPLPVFEHNVEIRNAAGIGKVGPDLACEEYKTCAEYDGLHHFSPAQQAKDHDRDYITKALGVAPGAHKQGRYRGR</sequence>
<reference evidence="1 2" key="1">
    <citation type="submission" date="2016-10" db="EMBL/GenBank/DDBJ databases">
        <authorList>
            <person name="de Groot N.N."/>
        </authorList>
    </citation>
    <scope>NUCLEOTIDE SEQUENCE [LARGE SCALE GENOMIC DNA]</scope>
    <source>
        <strain evidence="1 2">DSM 22274</strain>
    </source>
</reference>
<organism evidence="1 2">
    <name type="scientific">Arthrobacter alpinus</name>
    <dbReference type="NCBI Taxonomy" id="656366"/>
    <lineage>
        <taxon>Bacteria</taxon>
        <taxon>Bacillati</taxon>
        <taxon>Actinomycetota</taxon>
        <taxon>Actinomycetes</taxon>
        <taxon>Micrococcales</taxon>
        <taxon>Micrococcaceae</taxon>
        <taxon>Arthrobacter</taxon>
    </lineage>
</organism>
<gene>
    <name evidence="1" type="ORF">SAMN04489740_2094</name>
</gene>
<evidence type="ECO:0000313" key="1">
    <source>
        <dbReference type="EMBL" id="SEE66266.1"/>
    </source>
</evidence>